<dbReference type="STRING" id="439292.Bsel_1054"/>
<sequence>MDIAMMSIAMHQGKAQQQASMAVMKQSMDIAKGQGEGLEKLMESANVQAPQASHPHLGGSVDVSV</sequence>
<protein>
    <recommendedName>
        <fullName evidence="4">Motility protein</fullName>
    </recommendedName>
</protein>
<feature type="region of interest" description="Disordered" evidence="1">
    <location>
        <begin position="46"/>
        <end position="65"/>
    </location>
</feature>
<dbReference type="Proteomes" id="UP000000271">
    <property type="component" value="Chromosome"/>
</dbReference>
<gene>
    <name evidence="2" type="ordered locus">Bsel_1054</name>
</gene>
<name>D6Y0W9_BACIE</name>
<evidence type="ECO:0000313" key="2">
    <source>
        <dbReference type="EMBL" id="ADH98573.1"/>
    </source>
</evidence>
<dbReference type="AlphaFoldDB" id="D6Y0W9"/>
<dbReference type="RefSeq" id="WP_013171997.1">
    <property type="nucleotide sequence ID" value="NC_014219.1"/>
</dbReference>
<dbReference type="eggNOG" id="ENOG502ZII2">
    <property type="taxonomic scope" value="Bacteria"/>
</dbReference>
<evidence type="ECO:0000313" key="3">
    <source>
        <dbReference type="Proteomes" id="UP000000271"/>
    </source>
</evidence>
<dbReference type="InterPro" id="IPR025906">
    <property type="entry name" value="YjfB_motility"/>
</dbReference>
<reference evidence="2" key="1">
    <citation type="submission" date="2009-10" db="EMBL/GenBank/DDBJ databases">
        <title>Complete sequence of Bacillus selenitireducens MLS10.</title>
        <authorList>
            <consortium name="US DOE Joint Genome Institute"/>
            <person name="Lucas S."/>
            <person name="Copeland A."/>
            <person name="Lapidus A."/>
            <person name="Glavina del Rio T."/>
            <person name="Dalin E."/>
            <person name="Tice H."/>
            <person name="Bruce D."/>
            <person name="Goodwin L."/>
            <person name="Pitluck S."/>
            <person name="Sims D."/>
            <person name="Brettin T."/>
            <person name="Detter J.C."/>
            <person name="Han C."/>
            <person name="Larimer F."/>
            <person name="Land M."/>
            <person name="Hauser L."/>
            <person name="Kyrpides N."/>
            <person name="Ovchinnikova G."/>
            <person name="Stolz J."/>
        </authorList>
    </citation>
    <scope>NUCLEOTIDE SEQUENCE [LARGE SCALE GENOMIC DNA]</scope>
    <source>
        <strain evidence="2">MLS10</strain>
    </source>
</reference>
<evidence type="ECO:0000256" key="1">
    <source>
        <dbReference type="SAM" id="MobiDB-lite"/>
    </source>
</evidence>
<keyword evidence="3" id="KW-1185">Reference proteome</keyword>
<dbReference type="HOGENOM" id="CLU_189781_3_0_9"/>
<dbReference type="KEGG" id="bse:Bsel_1054"/>
<accession>D6Y0W9</accession>
<evidence type="ECO:0008006" key="4">
    <source>
        <dbReference type="Google" id="ProtNLM"/>
    </source>
</evidence>
<dbReference type="OrthoDB" id="1924973at2"/>
<dbReference type="Pfam" id="PF14070">
    <property type="entry name" value="YjfB_motility"/>
    <property type="match status" value="1"/>
</dbReference>
<organism evidence="2 3">
    <name type="scientific">Bacillus selenitireducens (strain ATCC 700615 / DSM 15326 / MLS10)</name>
    <dbReference type="NCBI Taxonomy" id="439292"/>
    <lineage>
        <taxon>Bacteria</taxon>
        <taxon>Bacillati</taxon>
        <taxon>Bacillota</taxon>
        <taxon>Bacilli</taxon>
        <taxon>Bacillales</taxon>
        <taxon>Bacillaceae</taxon>
        <taxon>Salisediminibacterium</taxon>
    </lineage>
</organism>
<proteinExistence type="predicted"/>
<dbReference type="EMBL" id="CP001791">
    <property type="protein sequence ID" value="ADH98573.1"/>
    <property type="molecule type" value="Genomic_DNA"/>
</dbReference>